<keyword evidence="2" id="KW-0233">DNA recombination</keyword>
<proteinExistence type="predicted"/>
<gene>
    <name evidence="5" type="ORF">UT63_C0047G0001</name>
</gene>
<reference evidence="5 6" key="1">
    <citation type="journal article" date="2015" name="Nature">
        <title>rRNA introns, odd ribosomes, and small enigmatic genomes across a large radiation of phyla.</title>
        <authorList>
            <person name="Brown C.T."/>
            <person name="Hug L.A."/>
            <person name="Thomas B.C."/>
            <person name="Sharon I."/>
            <person name="Castelle C.J."/>
            <person name="Singh A."/>
            <person name="Wilkins M.J."/>
            <person name="Williams K.H."/>
            <person name="Banfield J.F."/>
        </authorList>
    </citation>
    <scope>NUCLEOTIDE SEQUENCE [LARGE SCALE GENOMIC DNA]</scope>
</reference>
<dbReference type="GO" id="GO:0006302">
    <property type="term" value="P:double-strand break repair"/>
    <property type="evidence" value="ECO:0007669"/>
    <property type="project" value="TreeGrafter"/>
</dbReference>
<dbReference type="NCBIfam" id="TIGR00613">
    <property type="entry name" value="reco"/>
    <property type="match status" value="1"/>
</dbReference>
<dbReference type="PANTHER" id="PTHR33991:SF1">
    <property type="entry name" value="DNA REPAIR PROTEIN RECO"/>
    <property type="match status" value="1"/>
</dbReference>
<evidence type="ECO:0000259" key="4">
    <source>
        <dbReference type="Pfam" id="PF11967"/>
    </source>
</evidence>
<evidence type="ECO:0000256" key="3">
    <source>
        <dbReference type="ARBA" id="ARBA00023204"/>
    </source>
</evidence>
<keyword evidence="1" id="KW-0227">DNA damage</keyword>
<name>A0A0G0SC37_9BACT</name>
<evidence type="ECO:0000313" key="6">
    <source>
        <dbReference type="Proteomes" id="UP000034539"/>
    </source>
</evidence>
<dbReference type="AlphaFoldDB" id="A0A0G0SC37"/>
<dbReference type="GO" id="GO:0006310">
    <property type="term" value="P:DNA recombination"/>
    <property type="evidence" value="ECO:0007669"/>
    <property type="project" value="UniProtKB-KW"/>
</dbReference>
<feature type="non-terminal residue" evidence="5">
    <location>
        <position position="86"/>
    </location>
</feature>
<protein>
    <submittedName>
        <fullName evidence="5">Repair protein RecO protein</fullName>
    </submittedName>
</protein>
<accession>A0A0G0SC37</accession>
<dbReference type="Gene3D" id="2.40.50.140">
    <property type="entry name" value="Nucleic acid-binding proteins"/>
    <property type="match status" value="1"/>
</dbReference>
<keyword evidence="3" id="KW-0234">DNA repair</keyword>
<evidence type="ECO:0000256" key="2">
    <source>
        <dbReference type="ARBA" id="ARBA00023172"/>
    </source>
</evidence>
<dbReference type="Proteomes" id="UP000034539">
    <property type="component" value="Unassembled WGS sequence"/>
</dbReference>
<evidence type="ECO:0000256" key="1">
    <source>
        <dbReference type="ARBA" id="ARBA00022763"/>
    </source>
</evidence>
<sequence length="86" mass="10103">MRTYKTEGIILRRINFGEADRLITIFSKHYGKQKVLGKGVRKIKSRRAPHLELFNRSVIFLHRGKNFDIITEAQTINSFSDLRKDL</sequence>
<evidence type="ECO:0000313" key="5">
    <source>
        <dbReference type="EMBL" id="KKR32290.1"/>
    </source>
</evidence>
<dbReference type="InterPro" id="IPR003717">
    <property type="entry name" value="RecO"/>
</dbReference>
<dbReference type="GO" id="GO:0043590">
    <property type="term" value="C:bacterial nucleoid"/>
    <property type="evidence" value="ECO:0007669"/>
    <property type="project" value="TreeGrafter"/>
</dbReference>
<dbReference type="InterPro" id="IPR012340">
    <property type="entry name" value="NA-bd_OB-fold"/>
</dbReference>
<dbReference type="PANTHER" id="PTHR33991">
    <property type="entry name" value="DNA REPAIR PROTEIN RECO"/>
    <property type="match status" value="1"/>
</dbReference>
<dbReference type="InterPro" id="IPR022572">
    <property type="entry name" value="DNA_rep/recomb_RecO_N"/>
</dbReference>
<dbReference type="EMBL" id="LBXN01000047">
    <property type="protein sequence ID" value="KKR32290.1"/>
    <property type="molecule type" value="Genomic_DNA"/>
</dbReference>
<organism evidence="5 6">
    <name type="scientific">Candidatus Gottesmanbacteria bacterium GW2011_GWC2_39_8</name>
    <dbReference type="NCBI Taxonomy" id="1618450"/>
    <lineage>
        <taxon>Bacteria</taxon>
        <taxon>Candidatus Gottesmaniibacteriota</taxon>
    </lineage>
</organism>
<dbReference type="Pfam" id="PF11967">
    <property type="entry name" value="RecO_N"/>
    <property type="match status" value="1"/>
</dbReference>
<dbReference type="SUPFAM" id="SSF50249">
    <property type="entry name" value="Nucleic acid-binding proteins"/>
    <property type="match status" value="1"/>
</dbReference>
<comment type="caution">
    <text evidence="5">The sequence shown here is derived from an EMBL/GenBank/DDBJ whole genome shotgun (WGS) entry which is preliminary data.</text>
</comment>
<feature type="domain" description="DNA replication/recombination mediator RecO N-terminal" evidence="4">
    <location>
        <begin position="1"/>
        <end position="79"/>
    </location>
</feature>